<accession>A0A368GT82</accession>
<dbReference type="Pfam" id="PF25519">
    <property type="entry name" value="ILCR1_N"/>
    <property type="match status" value="1"/>
</dbReference>
<keyword evidence="3" id="KW-0472">Membrane</keyword>
<organism evidence="4 5">
    <name type="scientific">Ancylostoma caninum</name>
    <name type="common">Dog hookworm</name>
    <dbReference type="NCBI Taxonomy" id="29170"/>
    <lineage>
        <taxon>Eukaryota</taxon>
        <taxon>Metazoa</taxon>
        <taxon>Ecdysozoa</taxon>
        <taxon>Nematoda</taxon>
        <taxon>Chromadorea</taxon>
        <taxon>Rhabditida</taxon>
        <taxon>Rhabditina</taxon>
        <taxon>Rhabditomorpha</taxon>
        <taxon>Strongyloidea</taxon>
        <taxon>Ancylostomatidae</taxon>
        <taxon>Ancylostomatinae</taxon>
        <taxon>Ancylostoma</taxon>
    </lineage>
</organism>
<dbReference type="EMBL" id="JOJR01000060">
    <property type="protein sequence ID" value="RCN47596.1"/>
    <property type="molecule type" value="Genomic_DNA"/>
</dbReference>
<dbReference type="Proteomes" id="UP000252519">
    <property type="component" value="Unassembled WGS sequence"/>
</dbReference>
<keyword evidence="5" id="KW-1185">Reference proteome</keyword>
<comment type="caution">
    <text evidence="4">The sequence shown here is derived from an EMBL/GenBank/DDBJ whole genome shotgun (WGS) entry which is preliminary data.</text>
</comment>
<dbReference type="AlphaFoldDB" id="A0A368GT82"/>
<dbReference type="Gene3D" id="2.60.40.2160">
    <property type="entry name" value="Interleukin-17 receptor A/B, fibronectin-III-like domain 1"/>
    <property type="match status" value="1"/>
</dbReference>
<protein>
    <submittedName>
        <fullName evidence="4">Uncharacterized protein</fullName>
    </submittedName>
</protein>
<evidence type="ECO:0000313" key="5">
    <source>
        <dbReference type="Proteomes" id="UP000252519"/>
    </source>
</evidence>
<reference evidence="4 5" key="1">
    <citation type="submission" date="2014-10" db="EMBL/GenBank/DDBJ databases">
        <title>Draft genome of the hookworm Ancylostoma caninum.</title>
        <authorList>
            <person name="Mitreva M."/>
        </authorList>
    </citation>
    <scope>NUCLEOTIDE SEQUENCE [LARGE SCALE GENOMIC DNA]</scope>
    <source>
        <strain evidence="4 5">Baltimore</strain>
    </source>
</reference>
<keyword evidence="3" id="KW-1133">Transmembrane helix</keyword>
<keyword evidence="3" id="KW-0812">Transmembrane</keyword>
<name>A0A368GT82_ANCCA</name>
<sequence length="168" mass="19595">MARQERHQLHVDISWQMPPKNNSVLLRAFKLQVNGTEGDRCFVFNVTDFGWTQDSASPRFHFTSESLFEFSEGYRITLYSLPASTSRTPVVVKESRMPVDPELTYDDDRSNISQYCKTHSEFFFFSYRIINLCCMTFWTMNILCFVLAQLQQIVENISKSPKASVTNY</sequence>
<dbReference type="STRING" id="29170.A0A368GT82"/>
<dbReference type="OrthoDB" id="5842538at2759"/>
<evidence type="ECO:0000256" key="3">
    <source>
        <dbReference type="SAM" id="Phobius"/>
    </source>
</evidence>
<keyword evidence="2" id="KW-1003">Cell membrane</keyword>
<evidence type="ECO:0000313" key="4">
    <source>
        <dbReference type="EMBL" id="RCN47596.1"/>
    </source>
</evidence>
<evidence type="ECO:0000256" key="1">
    <source>
        <dbReference type="ARBA" id="ARBA00004251"/>
    </source>
</evidence>
<feature type="transmembrane region" description="Helical" evidence="3">
    <location>
        <begin position="129"/>
        <end position="150"/>
    </location>
</feature>
<dbReference type="InterPro" id="IPR038683">
    <property type="entry name" value="IL17RA/B_FnIII-like_1_sf"/>
</dbReference>
<gene>
    <name evidence="4" type="ORF">ANCCAN_06370</name>
</gene>
<proteinExistence type="predicted"/>
<evidence type="ECO:0000256" key="2">
    <source>
        <dbReference type="ARBA" id="ARBA00022475"/>
    </source>
</evidence>
<comment type="subcellular location">
    <subcellularLocation>
        <location evidence="1">Cell membrane</location>
        <topology evidence="1">Single-pass type I membrane protein</topology>
    </subcellularLocation>
</comment>
<dbReference type="GO" id="GO:0005886">
    <property type="term" value="C:plasma membrane"/>
    <property type="evidence" value="ECO:0007669"/>
    <property type="project" value="UniProtKB-SubCell"/>
</dbReference>